<dbReference type="InterPro" id="IPR037293">
    <property type="entry name" value="Gal_Oxidase_central_sf"/>
</dbReference>
<feature type="region of interest" description="Disordered" evidence="1">
    <location>
        <begin position="643"/>
        <end position="667"/>
    </location>
</feature>
<evidence type="ECO:0000259" key="3">
    <source>
        <dbReference type="PROSITE" id="PS50093"/>
    </source>
</evidence>
<dbReference type="SMART" id="SM00089">
    <property type="entry name" value="PKD"/>
    <property type="match status" value="2"/>
</dbReference>
<dbReference type="Gene3D" id="2.60.40.10">
    <property type="entry name" value="Immunoglobulins"/>
    <property type="match status" value="3"/>
</dbReference>
<dbReference type="Pfam" id="PF24681">
    <property type="entry name" value="Kelch_KLHDC2_KLHL20_DRC7"/>
    <property type="match status" value="1"/>
</dbReference>
<dbReference type="EMBL" id="VHLL01000002">
    <property type="protein sequence ID" value="MCT8336808.1"/>
    <property type="molecule type" value="Genomic_DNA"/>
</dbReference>
<feature type="compositionally biased region" description="Gly residues" evidence="1">
    <location>
        <begin position="496"/>
        <end position="510"/>
    </location>
</feature>
<sequence>MALCLIAATLLLIGTASAAAPQAAFSSDTTSGAAPLTVEFTDASAGGPDGWAWFFGDETYNGTWTEANGSAGWSAYDHTSVVLPNGSIILMGGSGNADVWRSADNGITWDRIATTPFGGLGRQGHTSVVMPNGSIILMGGKNSWPDVYRDVRQSTDGGATWTRVINNAPWSARYDHTSVVMPNGSIILMGGSNSDGSGLNDVWQSDNYGATWTQLPDAPWGARYDHSSVVLPDGSIVLMGRNGDNDVWRSDNYGVTWTRVAEHAEWSNRQGHTSVAMPDGSIVLMGGYDNNPRNDVWRSTDNGTTWTQVTEHAGWPARHHHTSVAMPDGSIVIMGGLGGTNEVWRLETAGSNTRNPTHTYTEPGTYPVALQAFNADGYSATRQIGYITVTAAPVAPTANFTGTPTSGTAPLAVQFNDTSTGSPTVWNWSFGDGAWHNTTDAAARNATHTYAAAGTYTVSLTASNAGGSDTHTETDYITVSAAPTPTATPTSRPVYSGGGGGGGSTAGPDGGYNVGGDSAVSKVTVTGTGLKTFIVTGRTQSSPGAGIPPAPGTPYQYVDLVPARFEEITGANITFSVPAAWLEEHGFTPGEIVMYHYNGTAWEALPTWVVDDSGSTVTFTATTPGFSLFAISGVEKAGEAITTPTATTPPATAEPTATETTAAPASGTAPEFPLGTVALVGGAILVLAGAGYLVRRWWIIRQNPALFQKYN</sequence>
<dbReference type="InterPro" id="IPR035986">
    <property type="entry name" value="PKD_dom_sf"/>
</dbReference>
<dbReference type="Pfam" id="PF18911">
    <property type="entry name" value="PKD_4"/>
    <property type="match status" value="1"/>
</dbReference>
<feature type="domain" description="PKD" evidence="3">
    <location>
        <begin position="396"/>
        <end position="484"/>
    </location>
</feature>
<dbReference type="PANTHER" id="PTHR36842">
    <property type="entry name" value="PROTEIN TOLB HOMOLOG"/>
    <property type="match status" value="1"/>
</dbReference>
<dbReference type="InterPro" id="IPR015915">
    <property type="entry name" value="Kelch-typ_b-propeller"/>
</dbReference>
<dbReference type="AlphaFoldDB" id="A0A9E5DD20"/>
<accession>A0A9E5DD20</accession>
<dbReference type="InterPro" id="IPR011043">
    <property type="entry name" value="Gal_Oxase/kelch_b-propeller"/>
</dbReference>
<dbReference type="InterPro" id="IPR026453">
    <property type="entry name" value="PGF_pre_PGF"/>
</dbReference>
<protein>
    <submittedName>
        <fullName evidence="4">PGF-pre-PGF domain-containing protein</fullName>
    </submittedName>
</protein>
<evidence type="ECO:0000256" key="1">
    <source>
        <dbReference type="SAM" id="MobiDB-lite"/>
    </source>
</evidence>
<dbReference type="InterPro" id="IPR022409">
    <property type="entry name" value="PKD/Chitinase_dom"/>
</dbReference>
<feature type="region of interest" description="Disordered" evidence="1">
    <location>
        <begin position="481"/>
        <end position="510"/>
    </location>
</feature>
<keyword evidence="5" id="KW-1185">Reference proteome</keyword>
<reference evidence="4" key="1">
    <citation type="submission" date="2019-06" db="EMBL/GenBank/DDBJ databases">
        <title>Methanoculleus strain from Tamsui River, Taipei, Taiwan.</title>
        <authorList>
            <person name="You Y.-T."/>
            <person name="Chen S.-C."/>
            <person name="Lai S.-J."/>
            <person name="Lee Y.-C."/>
            <person name="Lai M.-C."/>
        </authorList>
    </citation>
    <scope>NUCLEOTIDE SEQUENCE</scope>
    <source>
        <strain evidence="4">Afa-1</strain>
    </source>
</reference>
<dbReference type="SUPFAM" id="SSF50965">
    <property type="entry name" value="Galactose oxidase, central domain"/>
    <property type="match status" value="1"/>
</dbReference>
<dbReference type="Gene3D" id="2.130.10.80">
    <property type="entry name" value="Galactose oxidase/kelch, beta-propeller"/>
    <property type="match status" value="2"/>
</dbReference>
<dbReference type="InterPro" id="IPR013783">
    <property type="entry name" value="Ig-like_fold"/>
</dbReference>
<organism evidence="4 5">
    <name type="scientific">Methanoculleus formosensis</name>
    <dbReference type="NCBI Taxonomy" id="2590886"/>
    <lineage>
        <taxon>Archaea</taxon>
        <taxon>Methanobacteriati</taxon>
        <taxon>Methanobacteriota</taxon>
        <taxon>Stenosarchaea group</taxon>
        <taxon>Methanomicrobia</taxon>
        <taxon>Methanomicrobiales</taxon>
        <taxon>Methanomicrobiaceae</taxon>
        <taxon>Methanoculleus</taxon>
    </lineage>
</organism>
<feature type="transmembrane region" description="Helical" evidence="2">
    <location>
        <begin position="672"/>
        <end position="694"/>
    </location>
</feature>
<evidence type="ECO:0000313" key="4">
    <source>
        <dbReference type="EMBL" id="MCT8336808.1"/>
    </source>
</evidence>
<name>A0A9E5DD20_9EURY</name>
<feature type="compositionally biased region" description="Low complexity" evidence="1">
    <location>
        <begin position="481"/>
        <end position="490"/>
    </location>
</feature>
<dbReference type="PROSITE" id="PS50093">
    <property type="entry name" value="PKD"/>
    <property type="match status" value="2"/>
</dbReference>
<dbReference type="NCBIfam" id="TIGR04213">
    <property type="entry name" value="PGF_pre_PGF"/>
    <property type="match status" value="1"/>
</dbReference>
<dbReference type="SUPFAM" id="SSF49299">
    <property type="entry name" value="PKD domain"/>
    <property type="match status" value="1"/>
</dbReference>
<dbReference type="PANTHER" id="PTHR36842:SF1">
    <property type="entry name" value="PROTEIN TOLB"/>
    <property type="match status" value="1"/>
</dbReference>
<comment type="caution">
    <text evidence="4">The sequence shown here is derived from an EMBL/GenBank/DDBJ whole genome shotgun (WGS) entry which is preliminary data.</text>
</comment>
<keyword evidence="2" id="KW-0472">Membrane</keyword>
<proteinExistence type="predicted"/>
<dbReference type="SUPFAM" id="SSF117281">
    <property type="entry name" value="Kelch motif"/>
    <property type="match status" value="1"/>
</dbReference>
<keyword evidence="2" id="KW-1133">Transmembrane helix</keyword>
<gene>
    <name evidence="4" type="ORF">FKB36_04710</name>
</gene>
<feature type="domain" description="PKD" evidence="3">
    <location>
        <begin position="344"/>
        <end position="384"/>
    </location>
</feature>
<keyword evidence="2" id="KW-0812">Transmembrane</keyword>
<dbReference type="FunFam" id="2.60.40.10:FF:000270">
    <property type="entry name" value="Cell surface protein"/>
    <property type="match status" value="1"/>
</dbReference>
<dbReference type="Proteomes" id="UP001065682">
    <property type="component" value="Unassembled WGS sequence"/>
</dbReference>
<evidence type="ECO:0000313" key="5">
    <source>
        <dbReference type="Proteomes" id="UP001065682"/>
    </source>
</evidence>
<dbReference type="CDD" id="cd15482">
    <property type="entry name" value="Sialidase_non-viral"/>
    <property type="match status" value="1"/>
</dbReference>
<dbReference type="CDD" id="cd00146">
    <property type="entry name" value="PKD"/>
    <property type="match status" value="2"/>
</dbReference>
<evidence type="ECO:0000256" key="2">
    <source>
        <dbReference type="SAM" id="Phobius"/>
    </source>
</evidence>
<dbReference type="RefSeq" id="WP_261596875.1">
    <property type="nucleotide sequence ID" value="NZ_VHLL01000002.1"/>
</dbReference>
<dbReference type="InterPro" id="IPR000601">
    <property type="entry name" value="PKD_dom"/>
</dbReference>